<protein>
    <submittedName>
        <fullName evidence="3">Alcohol dehydrogenase transcription factor Myb/SANT-like</fullName>
    </submittedName>
</protein>
<evidence type="ECO:0000259" key="2">
    <source>
        <dbReference type="PROSITE" id="PS51029"/>
    </source>
</evidence>
<name>A0AAW1LV63_POPJA</name>
<dbReference type="GO" id="GO:0006357">
    <property type="term" value="P:regulation of transcription by RNA polymerase II"/>
    <property type="evidence" value="ECO:0007669"/>
    <property type="project" value="TreeGrafter"/>
</dbReference>
<dbReference type="GO" id="GO:0005634">
    <property type="term" value="C:nucleus"/>
    <property type="evidence" value="ECO:0007669"/>
    <property type="project" value="TreeGrafter"/>
</dbReference>
<evidence type="ECO:0000313" key="4">
    <source>
        <dbReference type="Proteomes" id="UP001458880"/>
    </source>
</evidence>
<dbReference type="PANTHER" id="PTHR12243">
    <property type="entry name" value="MADF DOMAIN TRANSCRIPTION FACTOR"/>
    <property type="match status" value="1"/>
</dbReference>
<dbReference type="PROSITE" id="PS51029">
    <property type="entry name" value="MADF"/>
    <property type="match status" value="1"/>
</dbReference>
<feature type="transmembrane region" description="Helical" evidence="1">
    <location>
        <begin position="78"/>
        <end position="99"/>
    </location>
</feature>
<feature type="domain" description="MADF" evidence="2">
    <location>
        <begin position="12"/>
        <end position="103"/>
    </location>
</feature>
<keyword evidence="4" id="KW-1185">Reference proteome</keyword>
<dbReference type="InterPro" id="IPR039353">
    <property type="entry name" value="TF_Adf1"/>
</dbReference>
<dbReference type="EMBL" id="JASPKY010000079">
    <property type="protein sequence ID" value="KAK9739058.1"/>
    <property type="molecule type" value="Genomic_DNA"/>
</dbReference>
<comment type="caution">
    <text evidence="3">The sequence shown here is derived from an EMBL/GenBank/DDBJ whole genome shotgun (WGS) entry which is preliminary data.</text>
</comment>
<keyword evidence="1" id="KW-0472">Membrane</keyword>
<dbReference type="GO" id="GO:0005667">
    <property type="term" value="C:transcription regulator complex"/>
    <property type="evidence" value="ECO:0007669"/>
    <property type="project" value="TreeGrafter"/>
</dbReference>
<sequence length="108" mass="13075">MYRMAAKIDEVLLIELVRKHECLYNMNNKHYRDQNMRGEAWEEIAQDNKHYRDQNMRGEAWEEIAQDMNINLLHVPNIFFFVSVLITVKLMLHILVLLLTHLRNYYSP</sequence>
<keyword evidence="1" id="KW-0812">Transmembrane</keyword>
<evidence type="ECO:0000313" key="3">
    <source>
        <dbReference type="EMBL" id="KAK9739058.1"/>
    </source>
</evidence>
<gene>
    <name evidence="3" type="ORF">QE152_g9346</name>
</gene>
<dbReference type="PANTHER" id="PTHR12243:SF67">
    <property type="entry name" value="COREPRESSOR OF PANGOLIN, ISOFORM A-RELATED"/>
    <property type="match status" value="1"/>
</dbReference>
<keyword evidence="1" id="KW-1133">Transmembrane helix</keyword>
<dbReference type="InterPro" id="IPR006578">
    <property type="entry name" value="MADF-dom"/>
</dbReference>
<dbReference type="Proteomes" id="UP001458880">
    <property type="component" value="Unassembled WGS sequence"/>
</dbReference>
<dbReference type="Pfam" id="PF10545">
    <property type="entry name" value="MADF_DNA_bdg"/>
    <property type="match status" value="1"/>
</dbReference>
<reference evidence="3 4" key="1">
    <citation type="journal article" date="2024" name="BMC Genomics">
        <title>De novo assembly and annotation of Popillia japonica's genome with initial clues to its potential as an invasive pest.</title>
        <authorList>
            <person name="Cucini C."/>
            <person name="Boschi S."/>
            <person name="Funari R."/>
            <person name="Cardaioli E."/>
            <person name="Iannotti N."/>
            <person name="Marturano G."/>
            <person name="Paoli F."/>
            <person name="Bruttini M."/>
            <person name="Carapelli A."/>
            <person name="Frati F."/>
            <person name="Nardi F."/>
        </authorList>
    </citation>
    <scope>NUCLEOTIDE SEQUENCE [LARGE SCALE GENOMIC DNA]</scope>
    <source>
        <strain evidence="3">DMR45628</strain>
    </source>
</reference>
<evidence type="ECO:0000256" key="1">
    <source>
        <dbReference type="SAM" id="Phobius"/>
    </source>
</evidence>
<proteinExistence type="predicted"/>
<accession>A0AAW1LV63</accession>
<organism evidence="3 4">
    <name type="scientific">Popillia japonica</name>
    <name type="common">Japanese beetle</name>
    <dbReference type="NCBI Taxonomy" id="7064"/>
    <lineage>
        <taxon>Eukaryota</taxon>
        <taxon>Metazoa</taxon>
        <taxon>Ecdysozoa</taxon>
        <taxon>Arthropoda</taxon>
        <taxon>Hexapoda</taxon>
        <taxon>Insecta</taxon>
        <taxon>Pterygota</taxon>
        <taxon>Neoptera</taxon>
        <taxon>Endopterygota</taxon>
        <taxon>Coleoptera</taxon>
        <taxon>Polyphaga</taxon>
        <taxon>Scarabaeiformia</taxon>
        <taxon>Scarabaeidae</taxon>
        <taxon>Rutelinae</taxon>
        <taxon>Popillia</taxon>
    </lineage>
</organism>
<dbReference type="AlphaFoldDB" id="A0AAW1LV63"/>